<keyword evidence="4" id="KW-1185">Reference proteome</keyword>
<feature type="compositionally biased region" description="Basic and acidic residues" evidence="1">
    <location>
        <begin position="87"/>
        <end position="97"/>
    </location>
</feature>
<evidence type="ECO:0000313" key="4">
    <source>
        <dbReference type="Proteomes" id="UP001338125"/>
    </source>
</evidence>
<name>A0ABR0SQS8_9HYPO</name>
<keyword evidence="2" id="KW-0812">Transmembrane</keyword>
<feature type="compositionally biased region" description="Basic and acidic residues" evidence="1">
    <location>
        <begin position="107"/>
        <end position="116"/>
    </location>
</feature>
<keyword evidence="2" id="KW-1133">Transmembrane helix</keyword>
<feature type="region of interest" description="Disordered" evidence="1">
    <location>
        <begin position="86"/>
        <end position="116"/>
    </location>
</feature>
<keyword evidence="2" id="KW-0472">Membrane</keyword>
<sequence>MVQSGLPYNGFDNPLSQPPPHHHTDPGNGISSSSTNSILLLATSGSTADKIIKGFLVGAAFGLIFAVMMCCWFPCLSVYQRRVRLRDRRDDQSRSDLEGGDGMVEAWTRRRDREEA</sequence>
<comment type="caution">
    <text evidence="3">The sequence shown here is derived from an EMBL/GenBank/DDBJ whole genome shotgun (WGS) entry which is preliminary data.</text>
</comment>
<organism evidence="3 4">
    <name type="scientific">Cladobotryum mycophilum</name>
    <dbReference type="NCBI Taxonomy" id="491253"/>
    <lineage>
        <taxon>Eukaryota</taxon>
        <taxon>Fungi</taxon>
        <taxon>Dikarya</taxon>
        <taxon>Ascomycota</taxon>
        <taxon>Pezizomycotina</taxon>
        <taxon>Sordariomycetes</taxon>
        <taxon>Hypocreomycetidae</taxon>
        <taxon>Hypocreales</taxon>
        <taxon>Hypocreaceae</taxon>
        <taxon>Cladobotryum</taxon>
    </lineage>
</organism>
<dbReference type="Proteomes" id="UP001338125">
    <property type="component" value="Unassembled WGS sequence"/>
</dbReference>
<dbReference type="EMBL" id="JAVFKD010000010">
    <property type="protein sequence ID" value="KAK5994527.1"/>
    <property type="molecule type" value="Genomic_DNA"/>
</dbReference>
<evidence type="ECO:0000313" key="3">
    <source>
        <dbReference type="EMBL" id="KAK5994527.1"/>
    </source>
</evidence>
<reference evidence="3 4" key="1">
    <citation type="submission" date="2024-01" db="EMBL/GenBank/DDBJ databases">
        <title>Complete genome of Cladobotryum mycophilum ATHUM6906.</title>
        <authorList>
            <person name="Christinaki A.C."/>
            <person name="Myridakis A.I."/>
            <person name="Kouvelis V.N."/>
        </authorList>
    </citation>
    <scope>NUCLEOTIDE SEQUENCE [LARGE SCALE GENOMIC DNA]</scope>
    <source>
        <strain evidence="3 4">ATHUM6906</strain>
    </source>
</reference>
<proteinExistence type="predicted"/>
<gene>
    <name evidence="3" type="ORF">PT974_05005</name>
</gene>
<accession>A0ABR0SQS8</accession>
<evidence type="ECO:0000256" key="1">
    <source>
        <dbReference type="SAM" id="MobiDB-lite"/>
    </source>
</evidence>
<feature type="transmembrane region" description="Helical" evidence="2">
    <location>
        <begin position="55"/>
        <end position="79"/>
    </location>
</feature>
<evidence type="ECO:0000256" key="2">
    <source>
        <dbReference type="SAM" id="Phobius"/>
    </source>
</evidence>
<protein>
    <submittedName>
        <fullName evidence="3">Uncharacterized protein</fullName>
    </submittedName>
</protein>
<feature type="region of interest" description="Disordered" evidence="1">
    <location>
        <begin position="1"/>
        <end position="31"/>
    </location>
</feature>